<comment type="caution">
    <text evidence="2">The sequence shown here is derived from an EMBL/GenBank/DDBJ whole genome shotgun (WGS) entry which is preliminary data.</text>
</comment>
<proteinExistence type="predicted"/>
<gene>
    <name evidence="2" type="ORF">BpHYR1_032653</name>
</gene>
<dbReference type="EMBL" id="REGN01003630">
    <property type="protein sequence ID" value="RNA21663.1"/>
    <property type="molecule type" value="Genomic_DNA"/>
</dbReference>
<feature type="signal peptide" evidence="1">
    <location>
        <begin position="1"/>
        <end position="23"/>
    </location>
</feature>
<organism evidence="2 3">
    <name type="scientific">Brachionus plicatilis</name>
    <name type="common">Marine rotifer</name>
    <name type="synonym">Brachionus muelleri</name>
    <dbReference type="NCBI Taxonomy" id="10195"/>
    <lineage>
        <taxon>Eukaryota</taxon>
        <taxon>Metazoa</taxon>
        <taxon>Spiralia</taxon>
        <taxon>Gnathifera</taxon>
        <taxon>Rotifera</taxon>
        <taxon>Eurotatoria</taxon>
        <taxon>Monogononta</taxon>
        <taxon>Pseudotrocha</taxon>
        <taxon>Ploima</taxon>
        <taxon>Brachionidae</taxon>
        <taxon>Brachionus</taxon>
    </lineage>
</organism>
<dbReference type="AlphaFoldDB" id="A0A3M7RDM1"/>
<evidence type="ECO:0000256" key="1">
    <source>
        <dbReference type="SAM" id="SignalP"/>
    </source>
</evidence>
<keyword evidence="1" id="KW-0732">Signal</keyword>
<reference evidence="2 3" key="1">
    <citation type="journal article" date="2018" name="Sci. Rep.">
        <title>Genomic signatures of local adaptation to the degree of environmental predictability in rotifers.</title>
        <authorList>
            <person name="Franch-Gras L."/>
            <person name="Hahn C."/>
            <person name="Garcia-Roger E.M."/>
            <person name="Carmona M.J."/>
            <person name="Serra M."/>
            <person name="Gomez A."/>
        </authorList>
    </citation>
    <scope>NUCLEOTIDE SEQUENCE [LARGE SCALE GENOMIC DNA]</scope>
    <source>
        <strain evidence="2">HYR1</strain>
    </source>
</reference>
<accession>A0A3M7RDM1</accession>
<evidence type="ECO:0000313" key="3">
    <source>
        <dbReference type="Proteomes" id="UP000276133"/>
    </source>
</evidence>
<protein>
    <recommendedName>
        <fullName evidence="4">Secreted protein</fullName>
    </recommendedName>
</protein>
<name>A0A3M7RDM1_BRAPC</name>
<feature type="chain" id="PRO_5018162415" description="Secreted protein" evidence="1">
    <location>
        <begin position="24"/>
        <end position="237"/>
    </location>
</feature>
<evidence type="ECO:0008006" key="4">
    <source>
        <dbReference type="Google" id="ProtNLM"/>
    </source>
</evidence>
<dbReference type="Proteomes" id="UP000276133">
    <property type="component" value="Unassembled WGS sequence"/>
</dbReference>
<evidence type="ECO:0000313" key="2">
    <source>
        <dbReference type="EMBL" id="RNA21663.1"/>
    </source>
</evidence>
<sequence>MSFSAISSVCGLLLCLSAGRSRAKICPICDTATNLACWNVYSSKLVTSITKVSSLAFKKAKSSDKSGSSMFDWSNKSINFFTLHCSMHKQFCLTTSLKQPKTACHLILHLVLATGSAQGAVQILHKLFDSVHFVKSHPVEVNSEEHLKTPAQGLLVGVLFDQALSEPLNKVSQLFVGHSFARPACQFGQYARHLMHQIVVLQVQHFAQCLVDVFFVFARVLVEQVNSIFVLNKQVIN</sequence>
<keyword evidence="3" id="KW-1185">Reference proteome</keyword>